<evidence type="ECO:0000313" key="18">
    <source>
        <dbReference type="EMBL" id="REK71115.1"/>
    </source>
</evidence>
<dbReference type="Gene3D" id="3.40.50.300">
    <property type="entry name" value="P-loop containing nucleotide triphosphate hydrolases"/>
    <property type="match status" value="2"/>
</dbReference>
<evidence type="ECO:0000256" key="5">
    <source>
        <dbReference type="ARBA" id="ARBA00022801"/>
    </source>
</evidence>
<evidence type="ECO:0000256" key="13">
    <source>
        <dbReference type="ARBA" id="ARBA00034808"/>
    </source>
</evidence>
<keyword evidence="10" id="KW-0234">DNA repair</keyword>
<evidence type="ECO:0000256" key="10">
    <source>
        <dbReference type="ARBA" id="ARBA00023204"/>
    </source>
</evidence>
<proteinExistence type="inferred from homology"/>
<keyword evidence="19" id="KW-1185">Reference proteome</keyword>
<keyword evidence="2" id="KW-0540">Nuclease</keyword>
<reference evidence="18 19" key="1">
    <citation type="submission" date="2018-08" db="EMBL/GenBank/DDBJ databases">
        <title>Aeromicrobium sp. M2KJ-4, whole genome shotgun sequence.</title>
        <authorList>
            <person name="Tuo L."/>
        </authorList>
    </citation>
    <scope>NUCLEOTIDE SEQUENCE [LARGE SCALE GENOMIC DNA]</scope>
    <source>
        <strain evidence="18 19">M2KJ-4</strain>
    </source>
</reference>
<feature type="domain" description="UvrD-like helicase ATP-binding" evidence="16">
    <location>
        <begin position="12"/>
        <end position="334"/>
    </location>
</feature>
<dbReference type="PANTHER" id="PTHR11070:SF55">
    <property type="entry name" value="DNA 3'-5' HELICASE"/>
    <property type="match status" value="1"/>
</dbReference>
<dbReference type="PROSITE" id="PS51198">
    <property type="entry name" value="UVRD_HELICASE_ATP_BIND"/>
    <property type="match status" value="1"/>
</dbReference>
<keyword evidence="11" id="KW-0413">Isomerase</keyword>
<evidence type="ECO:0000256" key="9">
    <source>
        <dbReference type="ARBA" id="ARBA00023125"/>
    </source>
</evidence>
<dbReference type="Gene3D" id="1.10.486.10">
    <property type="entry name" value="PCRA, domain 4"/>
    <property type="match status" value="1"/>
</dbReference>
<dbReference type="InterPro" id="IPR027417">
    <property type="entry name" value="P-loop_NTPase"/>
</dbReference>
<dbReference type="InterPro" id="IPR011335">
    <property type="entry name" value="Restrct_endonuc-II-like"/>
</dbReference>
<evidence type="ECO:0000256" key="1">
    <source>
        <dbReference type="ARBA" id="ARBA00009922"/>
    </source>
</evidence>
<dbReference type="PROSITE" id="PS51217">
    <property type="entry name" value="UVRD_HELICASE_CTER"/>
    <property type="match status" value="1"/>
</dbReference>
<keyword evidence="7" id="KW-0269">Exonuclease</keyword>
<dbReference type="GO" id="GO:0004527">
    <property type="term" value="F:exonuclease activity"/>
    <property type="evidence" value="ECO:0007669"/>
    <property type="project" value="UniProtKB-KW"/>
</dbReference>
<dbReference type="InterPro" id="IPR000212">
    <property type="entry name" value="DNA_helicase_UvrD/REP"/>
</dbReference>
<dbReference type="AlphaFoldDB" id="A0A371P5H1"/>
<evidence type="ECO:0000256" key="15">
    <source>
        <dbReference type="PROSITE-ProRule" id="PRU00560"/>
    </source>
</evidence>
<dbReference type="CDD" id="cd17932">
    <property type="entry name" value="DEXQc_UvrD"/>
    <property type="match status" value="1"/>
</dbReference>
<evidence type="ECO:0000256" key="12">
    <source>
        <dbReference type="ARBA" id="ARBA00034617"/>
    </source>
</evidence>
<keyword evidence="6 15" id="KW-0347">Helicase</keyword>
<protein>
    <recommendedName>
        <fullName evidence="13">DNA 3'-5' helicase</fullName>
        <ecNumber evidence="13">5.6.2.4</ecNumber>
    </recommendedName>
</protein>
<dbReference type="Pfam" id="PF12705">
    <property type="entry name" value="PDDEXK_1"/>
    <property type="match status" value="1"/>
</dbReference>
<comment type="similarity">
    <text evidence="1">Belongs to the helicase family. UvrD subfamily.</text>
</comment>
<name>A0A371P5H1_9ACTN</name>
<dbReference type="InterPro" id="IPR011604">
    <property type="entry name" value="PDDEXK-like_dom_sf"/>
</dbReference>
<comment type="catalytic activity">
    <reaction evidence="14">
        <text>ATP + H2O = ADP + phosphate + H(+)</text>
        <dbReference type="Rhea" id="RHEA:13065"/>
        <dbReference type="ChEBI" id="CHEBI:15377"/>
        <dbReference type="ChEBI" id="CHEBI:15378"/>
        <dbReference type="ChEBI" id="CHEBI:30616"/>
        <dbReference type="ChEBI" id="CHEBI:43474"/>
        <dbReference type="ChEBI" id="CHEBI:456216"/>
        <dbReference type="EC" id="5.6.2.4"/>
    </reaction>
</comment>
<dbReference type="Pfam" id="PF13361">
    <property type="entry name" value="UvrD_C"/>
    <property type="match status" value="2"/>
</dbReference>
<dbReference type="GO" id="GO:0000725">
    <property type="term" value="P:recombinational repair"/>
    <property type="evidence" value="ECO:0007669"/>
    <property type="project" value="TreeGrafter"/>
</dbReference>
<sequence length="1043" mass="112315">MFPAPPGREPFRFSPPQLAAITAPVDRPSVIIAGAGSGKTTVMAARVVWLVGHHGIAPERILGLTFTNKAAAELGVRIRRSLTALDVEADGEPTTSTYHAFAGTLIAEHGLRLGIEPDLRILSDASRFQRVAQAIESYDRPLLEVTTSVPRLVGDVMALDGQLSEHLVTTDELRAFDTALVASLQGADKHYAVQDAGIAAARKRTELSHLVDRYRRAKAVAGVMDFSDQMAWGAELSAVAEVADSLRERFDVVLLDEYQDTSVAQRDLLKNLFSGPDADHGRGHPVMAVGDPAQGIYGWRGAAAGNLIEFLDQFPTSDGGRGAQFSLVETRRCGKSIIGAANELAAEFYATSADVQPLQAHPENAEGEVEVALHPTVADEVAAVVSGVRAAIEAGHPLSEIAVLVRVGGENGEIVAGLREAGIPFEVVGLTGLLAQPEVQDLVSVLEVVDDVTANPAMLRLLTGPRWNIGARDLALLGRRAAALSGRVFGREGDLSLDQQLAKAVEGADPTEIVSLADAVEDPGDLPYSPEARVRFQSLSALLSGLRSHVGEPLYDFARRVMHALDLDVELEASGSPSGLDNIALLLDAIAAYSADDAYASLAGLLAYLEAEERYNDGMEVSTPSDADSVKLLTAHKAKGLEWRVVFVPFMAKGVFPHARGRSRWVGSATTLPVALRGDADQLPDIEEWTFAGDKEYRALNSADALQEERRLGYVAFTRAKLELHVSGHWWGRTATRPRGPSPFLVTTRDWLAARGVEPRVWADEPAADDRNPLAEQRLAVSWPASPADLTARHRLAALVDAHIDDPGSPALPEFGAPDEQAELAIVQQIEDELELLVAEADRAADPVRTISLPPTLSATTALRLGGERDDLLAELARPMPREPVAGARFGTRFHAWVEAQLEGGQQTLLDPADLPGRGDTDIGSDAELDEMTAKFLAGPYGGTTPYAIEAPFSIMLGGQQVIGRIDAVYRTDRGFDVVDWKTNRQPTSDPLQLAIYRLAWAELQGIDPATVDGVFYYVRLDDVRRYTDLPDRAQLEEQLGLT</sequence>
<evidence type="ECO:0000256" key="4">
    <source>
        <dbReference type="ARBA" id="ARBA00022763"/>
    </source>
</evidence>
<evidence type="ECO:0000256" key="3">
    <source>
        <dbReference type="ARBA" id="ARBA00022741"/>
    </source>
</evidence>
<evidence type="ECO:0000256" key="7">
    <source>
        <dbReference type="ARBA" id="ARBA00022839"/>
    </source>
</evidence>
<dbReference type="PANTHER" id="PTHR11070">
    <property type="entry name" value="UVRD / RECB / PCRA DNA HELICASE FAMILY MEMBER"/>
    <property type="match status" value="1"/>
</dbReference>
<dbReference type="InterPro" id="IPR014016">
    <property type="entry name" value="UvrD-like_ATP-bd"/>
</dbReference>
<dbReference type="EMBL" id="QUBR01000002">
    <property type="protein sequence ID" value="REK71115.1"/>
    <property type="molecule type" value="Genomic_DNA"/>
</dbReference>
<evidence type="ECO:0000313" key="19">
    <source>
        <dbReference type="Proteomes" id="UP000265581"/>
    </source>
</evidence>
<organism evidence="18 19">
    <name type="scientific">Aeromicrobium endophyticum</name>
    <dbReference type="NCBI Taxonomy" id="2292704"/>
    <lineage>
        <taxon>Bacteria</taxon>
        <taxon>Bacillati</taxon>
        <taxon>Actinomycetota</taxon>
        <taxon>Actinomycetes</taxon>
        <taxon>Propionibacteriales</taxon>
        <taxon>Nocardioidaceae</taxon>
        <taxon>Aeromicrobium</taxon>
    </lineage>
</organism>
<dbReference type="EC" id="5.6.2.4" evidence="13"/>
<dbReference type="Gene3D" id="1.10.10.160">
    <property type="match status" value="1"/>
</dbReference>
<dbReference type="GO" id="GO:0033202">
    <property type="term" value="C:DNA helicase complex"/>
    <property type="evidence" value="ECO:0007669"/>
    <property type="project" value="TreeGrafter"/>
</dbReference>
<comment type="caution">
    <text evidence="18">The sequence shown here is derived from an EMBL/GenBank/DDBJ whole genome shotgun (WGS) entry which is preliminary data.</text>
</comment>
<keyword evidence="5 15" id="KW-0378">Hydrolase</keyword>
<dbReference type="GO" id="GO:0005829">
    <property type="term" value="C:cytosol"/>
    <property type="evidence" value="ECO:0007669"/>
    <property type="project" value="TreeGrafter"/>
</dbReference>
<dbReference type="GO" id="GO:0043138">
    <property type="term" value="F:3'-5' DNA helicase activity"/>
    <property type="evidence" value="ECO:0007669"/>
    <property type="project" value="UniProtKB-EC"/>
</dbReference>
<keyword evidence="8 15" id="KW-0067">ATP-binding</keyword>
<feature type="binding site" evidence="15">
    <location>
        <begin position="33"/>
        <end position="40"/>
    </location>
    <ligand>
        <name>ATP</name>
        <dbReference type="ChEBI" id="CHEBI:30616"/>
    </ligand>
</feature>
<evidence type="ECO:0000259" key="16">
    <source>
        <dbReference type="PROSITE" id="PS51198"/>
    </source>
</evidence>
<dbReference type="OrthoDB" id="9806690at2"/>
<evidence type="ECO:0000256" key="2">
    <source>
        <dbReference type="ARBA" id="ARBA00022722"/>
    </source>
</evidence>
<dbReference type="SUPFAM" id="SSF52540">
    <property type="entry name" value="P-loop containing nucleoside triphosphate hydrolases"/>
    <property type="match status" value="1"/>
</dbReference>
<accession>A0A371P5H1</accession>
<dbReference type="InterPro" id="IPR013986">
    <property type="entry name" value="DExx_box_DNA_helicase_dom_sf"/>
</dbReference>
<keyword evidence="9" id="KW-0238">DNA-binding</keyword>
<dbReference type="GO" id="GO:0003677">
    <property type="term" value="F:DNA binding"/>
    <property type="evidence" value="ECO:0007669"/>
    <property type="project" value="UniProtKB-KW"/>
</dbReference>
<keyword evidence="3 15" id="KW-0547">Nucleotide-binding</keyword>
<dbReference type="GO" id="GO:0005524">
    <property type="term" value="F:ATP binding"/>
    <property type="evidence" value="ECO:0007669"/>
    <property type="project" value="UniProtKB-UniRule"/>
</dbReference>
<keyword evidence="4" id="KW-0227">DNA damage</keyword>
<evidence type="ECO:0000256" key="14">
    <source>
        <dbReference type="ARBA" id="ARBA00048988"/>
    </source>
</evidence>
<dbReference type="Pfam" id="PF00580">
    <property type="entry name" value="UvrD-helicase"/>
    <property type="match status" value="1"/>
</dbReference>
<dbReference type="InterPro" id="IPR038726">
    <property type="entry name" value="PDDEXK_AddAB-type"/>
</dbReference>
<feature type="domain" description="UvrD-like helicase C-terminal" evidence="17">
    <location>
        <begin position="335"/>
        <end position="640"/>
    </location>
</feature>
<comment type="catalytic activity">
    <reaction evidence="12">
        <text>Couples ATP hydrolysis with the unwinding of duplex DNA by translocating in the 3'-5' direction.</text>
        <dbReference type="EC" id="5.6.2.4"/>
    </reaction>
</comment>
<gene>
    <name evidence="18" type="ORF">DX116_17085</name>
</gene>
<dbReference type="SUPFAM" id="SSF52980">
    <property type="entry name" value="Restriction endonuclease-like"/>
    <property type="match status" value="1"/>
</dbReference>
<evidence type="ECO:0000256" key="6">
    <source>
        <dbReference type="ARBA" id="ARBA00022806"/>
    </source>
</evidence>
<evidence type="ECO:0000259" key="17">
    <source>
        <dbReference type="PROSITE" id="PS51217"/>
    </source>
</evidence>
<evidence type="ECO:0000256" key="11">
    <source>
        <dbReference type="ARBA" id="ARBA00023235"/>
    </source>
</evidence>
<dbReference type="InterPro" id="IPR014017">
    <property type="entry name" value="DNA_helicase_UvrD-like_C"/>
</dbReference>
<dbReference type="Proteomes" id="UP000265581">
    <property type="component" value="Unassembled WGS sequence"/>
</dbReference>
<dbReference type="Gene3D" id="3.90.320.10">
    <property type="match status" value="1"/>
</dbReference>
<evidence type="ECO:0000256" key="8">
    <source>
        <dbReference type="ARBA" id="ARBA00022840"/>
    </source>
</evidence>